<accession>A0A0E3PYF1</accession>
<sequence>MSSLNEVKQATCQILNDDGISNNGTGFFILPTGYILTCHHVIFGLQRLQVKISNGEVFQAEYLEKFSNPVADFAVLKLSNVTVGAVQLGRIREGCEVYGYGFRPKEIYIEPKGHTFPGHLEPGQELRFPVSSDIKALIEEIPLDQRQPWNILSDEFRINNVRTFISAGNLEPGISGGPVYDKQLRRVVGIFRAIEEKDGIPSKIAYVIPIDDIFTCWQDLEEINRLSVPDTDEDCLKRDYGIQLVPEGGRPVSPILLRRFESIFSSYQIFGRNRQLTLLNQFVDEKISGYFFVTGPAGYGKTALLSNWAKSLESKGVHTAVHLINPMIDASINFCLKNLCEQLMAFRNLGNIPQDESKLQDLFNFLLKKSPSPKKLVIILDGLDEADDWPDLSYVVPPILPEGIFFVVSMRGSEIDEIEYLKERLRCTNHLLLPPLSADDIVDWIQSSENNTLKSLSRDEKFIATVVEKTEGFPLYLHYLIDEIIHSPIEKCASILEQSPSGFSSYVHKQFHNLVNEKNVGNNRKFQELFALLSIAHSALSENDIIEVTEITKWDLQKLPWALKRWFNIIVTHYPPLYSFSHPLLAQEFKRELGDESQRALNSLLNYCSRYQEHKSPYAFHNFTEHLRETQQYEKLFALVDNEAFWDIPFETFPEDLLQIISKNFHVALKAAIEINDAGLIAKYLISHAKMLAIIRDKSPSDTLSKDNLQLAWELADLSDYDVSILWYLFLTWELKKSGKLDEANKTLVRLLKRYIPTSSRIVGWGRYAAALLVSIFDISEEMFFQIQQQFFNDHDRFILCEYLSMSGYFEAAKKIVLKIKNLECKVNALVLMSNFQIQEEKMWDAIDLLDFAMKLSRGFKDFEKRKRIQLSIEQARGRAYNFSSADEVEQSYFWEQFEKEVLNDFDSVIDRAEEINDKNERIHIFCSIAEIQSRNGANKLAQKAFKIAIEHAQMISETELHMKKHVTIIKNGILRTIVRSTNERATQLVYIAQTQANTRDFKSALETSYLIEEREIRSNALAYIAKKQADDGDIVSATKISDEIKDEMIKVILEAAETNEKGLDLLLENDSGFDFSNPAFGSKEYILNSYLEVLASIATNQIKNGKKELARDTFYKAINTAQRFAGGLWIEDLKPIIKAMAKTDEFVLNVVSLHQIKLQNLKEETLIEIAKNQVKLDNFEVALNIVSAIKEENMKVKLLALIAEKQVGNKREALKVLKTAQGIVNNINDKEYLSADFIILAKAFARIKEIKLAKRSFDNALKNALKINHGSLALSAEDYENQLNIYTSSVEISKEIEKNSKRWNILKAISRAQAEVGYFTDAIKVANKIEFSVEKDEVLQFIAIEQTKEGSITPAFETINKITDSILKYHTLNSVFEEITEPHDLEYAIKHAEKIETEEKDYIFLSIVKAYIKLGDLNSAFYTAMKIKDNSKKDEALKYFAKAKAETGDFTSAFTVIQDFENDYKYDEALGYISKSLAKANDFTSALETVRGIGDKHLQENALESISLEQAKIGDYVSAIDTAKTIEDQLKQVKLLVAIAEKQISVNKIMEAKLITGIALNLTIGICDNKEKCKALITIINLKIINNDRILRIAETILTDQERYLPNIAKSLIAADDLDNFKKLLIPCSYYLESAYTMCESLTKLYPNQSQSVLKVIEESELLLSYISPIDDPETSRNFQINNIKVFPKMALKQFLRNWIKKVV</sequence>
<dbReference type="Gene3D" id="3.40.50.300">
    <property type="entry name" value="P-loop containing nucleotide triphosphate hydrolases"/>
    <property type="match status" value="1"/>
</dbReference>
<dbReference type="InterPro" id="IPR011990">
    <property type="entry name" value="TPR-like_helical_dom_sf"/>
</dbReference>
<dbReference type="SUPFAM" id="SSF50494">
    <property type="entry name" value="Trypsin-like serine proteases"/>
    <property type="match status" value="1"/>
</dbReference>
<gene>
    <name evidence="2" type="ORF">MSMAW_1877</name>
</gene>
<dbReference type="Pfam" id="PF13365">
    <property type="entry name" value="Trypsin_2"/>
    <property type="match status" value="1"/>
</dbReference>
<dbReference type="InterPro" id="IPR052752">
    <property type="entry name" value="NACHT-WD_repeat"/>
</dbReference>
<dbReference type="Pfam" id="PF13191">
    <property type="entry name" value="AAA_16"/>
    <property type="match status" value="1"/>
</dbReference>
<dbReference type="PATRIC" id="fig|1434117.4.peg.2392"/>
<dbReference type="SUPFAM" id="SSF52540">
    <property type="entry name" value="P-loop containing nucleoside triphosphate hydrolases"/>
    <property type="match status" value="1"/>
</dbReference>
<organism evidence="2 3">
    <name type="scientific">Methanosarcina mazei WWM610</name>
    <dbReference type="NCBI Taxonomy" id="1434117"/>
    <lineage>
        <taxon>Archaea</taxon>
        <taxon>Methanobacteriati</taxon>
        <taxon>Methanobacteriota</taxon>
        <taxon>Stenosarchaea group</taxon>
        <taxon>Methanomicrobia</taxon>
        <taxon>Methanosarcinales</taxon>
        <taxon>Methanosarcinaceae</taxon>
        <taxon>Methanosarcina</taxon>
    </lineage>
</organism>
<dbReference type="InterPro" id="IPR007111">
    <property type="entry name" value="NACHT_NTPase"/>
</dbReference>
<dbReference type="Gene3D" id="2.40.10.10">
    <property type="entry name" value="Trypsin-like serine proteases"/>
    <property type="match status" value="2"/>
</dbReference>
<feature type="domain" description="NACHT" evidence="1">
    <location>
        <begin position="289"/>
        <end position="386"/>
    </location>
</feature>
<protein>
    <recommendedName>
        <fullName evidence="1">NACHT domain-containing protein</fullName>
    </recommendedName>
</protein>
<evidence type="ECO:0000259" key="1">
    <source>
        <dbReference type="PROSITE" id="PS50837"/>
    </source>
</evidence>
<dbReference type="Proteomes" id="UP000033058">
    <property type="component" value="Chromosome"/>
</dbReference>
<dbReference type="InterPro" id="IPR027417">
    <property type="entry name" value="P-loop_NTPase"/>
</dbReference>
<dbReference type="InterPro" id="IPR041664">
    <property type="entry name" value="AAA_16"/>
</dbReference>
<dbReference type="PANTHER" id="PTHR19871">
    <property type="entry name" value="BETA TRANSDUCIN-RELATED PROTEIN"/>
    <property type="match status" value="1"/>
</dbReference>
<dbReference type="InterPro" id="IPR009003">
    <property type="entry name" value="Peptidase_S1_PA"/>
</dbReference>
<dbReference type="HOGENOM" id="CLU_240749_0_0_2"/>
<dbReference type="PROSITE" id="PS50837">
    <property type="entry name" value="NACHT"/>
    <property type="match status" value="1"/>
</dbReference>
<dbReference type="EMBL" id="CP009509">
    <property type="protein sequence ID" value="AKB40868.1"/>
    <property type="molecule type" value="Genomic_DNA"/>
</dbReference>
<dbReference type="Gene3D" id="1.25.40.10">
    <property type="entry name" value="Tetratricopeptide repeat domain"/>
    <property type="match status" value="4"/>
</dbReference>
<proteinExistence type="predicted"/>
<evidence type="ECO:0000313" key="2">
    <source>
        <dbReference type="EMBL" id="AKB40868.1"/>
    </source>
</evidence>
<dbReference type="PANTHER" id="PTHR19871:SF14">
    <property type="entry name" value="DUF4062 DOMAIN-CONTAINING PROTEIN"/>
    <property type="match status" value="1"/>
</dbReference>
<reference evidence="2 3" key="1">
    <citation type="submission" date="2014-07" db="EMBL/GenBank/DDBJ databases">
        <title>Methanogenic archaea and the global carbon cycle.</title>
        <authorList>
            <person name="Henriksen J.R."/>
            <person name="Luke J."/>
            <person name="Reinhart S."/>
            <person name="Benedict M.N."/>
            <person name="Youngblut N.D."/>
            <person name="Metcalf M.E."/>
            <person name="Whitaker R.J."/>
            <person name="Metcalf W.W."/>
        </authorList>
    </citation>
    <scope>NUCLEOTIDE SEQUENCE [LARGE SCALE GENOMIC DNA]</scope>
    <source>
        <strain evidence="2 3">WWM610</strain>
    </source>
</reference>
<name>A0A0E3PYF1_METMZ</name>
<evidence type="ECO:0000313" key="3">
    <source>
        <dbReference type="Proteomes" id="UP000033058"/>
    </source>
</evidence>
<dbReference type="InterPro" id="IPR043504">
    <property type="entry name" value="Peptidase_S1_PA_chymotrypsin"/>
</dbReference>